<evidence type="ECO:0000256" key="5">
    <source>
        <dbReference type="ARBA" id="ARBA00022989"/>
    </source>
</evidence>
<dbReference type="AlphaFoldDB" id="A0AAV5MHJ2"/>
<evidence type="ECO:0000256" key="2">
    <source>
        <dbReference type="ARBA" id="ARBA00022448"/>
    </source>
</evidence>
<protein>
    <recommendedName>
        <fullName evidence="8">Amino acid transporter transmembrane domain-containing protein</fullName>
    </recommendedName>
</protein>
<comment type="subcellular location">
    <subcellularLocation>
        <location evidence="1">Membrane</location>
    </subcellularLocation>
</comment>
<evidence type="ECO:0000313" key="9">
    <source>
        <dbReference type="EMBL" id="GKV49250.1"/>
    </source>
</evidence>
<reference evidence="9 10" key="1">
    <citation type="journal article" date="2021" name="Commun. Biol.">
        <title>The genome of Shorea leprosula (Dipterocarpaceae) highlights the ecological relevance of drought in aseasonal tropical rainforests.</title>
        <authorList>
            <person name="Ng K.K.S."/>
            <person name="Kobayashi M.J."/>
            <person name="Fawcett J.A."/>
            <person name="Hatakeyama M."/>
            <person name="Paape T."/>
            <person name="Ng C.H."/>
            <person name="Ang C.C."/>
            <person name="Tnah L.H."/>
            <person name="Lee C.T."/>
            <person name="Nishiyama T."/>
            <person name="Sese J."/>
            <person name="O'Brien M.J."/>
            <person name="Copetti D."/>
            <person name="Mohd Noor M.I."/>
            <person name="Ong R.C."/>
            <person name="Putra M."/>
            <person name="Sireger I.Z."/>
            <person name="Indrioko S."/>
            <person name="Kosugi Y."/>
            <person name="Izuno A."/>
            <person name="Isagi Y."/>
            <person name="Lee S.L."/>
            <person name="Shimizu K.K."/>
        </authorList>
    </citation>
    <scope>NUCLEOTIDE SEQUENCE [LARGE SCALE GENOMIC DNA]</scope>
    <source>
        <strain evidence="9">214</strain>
    </source>
</reference>
<dbReference type="Pfam" id="PF01490">
    <property type="entry name" value="Aa_trans"/>
    <property type="match status" value="1"/>
</dbReference>
<evidence type="ECO:0000259" key="8">
    <source>
        <dbReference type="Pfam" id="PF01490"/>
    </source>
</evidence>
<keyword evidence="6 7" id="KW-0472">Membrane</keyword>
<comment type="caution">
    <text evidence="9">The sequence shown here is derived from an EMBL/GenBank/DDBJ whole genome shotgun (WGS) entry which is preliminary data.</text>
</comment>
<dbReference type="PANTHER" id="PTHR48017">
    <property type="entry name" value="OS05G0424000 PROTEIN-RELATED"/>
    <property type="match status" value="1"/>
</dbReference>
<keyword evidence="4" id="KW-0029">Amino-acid transport</keyword>
<evidence type="ECO:0000256" key="4">
    <source>
        <dbReference type="ARBA" id="ARBA00022970"/>
    </source>
</evidence>
<name>A0AAV5MHJ2_9ROSI</name>
<dbReference type="InterPro" id="IPR013057">
    <property type="entry name" value="AA_transpt_TM"/>
</dbReference>
<accession>A0AAV5MHJ2</accession>
<keyword evidence="3 7" id="KW-0812">Transmembrane</keyword>
<proteinExistence type="predicted"/>
<dbReference type="EMBL" id="BPVZ01000291">
    <property type="protein sequence ID" value="GKV49250.1"/>
    <property type="molecule type" value="Genomic_DNA"/>
</dbReference>
<evidence type="ECO:0000256" key="7">
    <source>
        <dbReference type="SAM" id="Phobius"/>
    </source>
</evidence>
<organism evidence="9 10">
    <name type="scientific">Rubroshorea leprosula</name>
    <dbReference type="NCBI Taxonomy" id="152421"/>
    <lineage>
        <taxon>Eukaryota</taxon>
        <taxon>Viridiplantae</taxon>
        <taxon>Streptophyta</taxon>
        <taxon>Embryophyta</taxon>
        <taxon>Tracheophyta</taxon>
        <taxon>Spermatophyta</taxon>
        <taxon>Magnoliopsida</taxon>
        <taxon>eudicotyledons</taxon>
        <taxon>Gunneridae</taxon>
        <taxon>Pentapetalae</taxon>
        <taxon>rosids</taxon>
        <taxon>malvids</taxon>
        <taxon>Malvales</taxon>
        <taxon>Dipterocarpaceae</taxon>
        <taxon>Rubroshorea</taxon>
    </lineage>
</organism>
<evidence type="ECO:0000256" key="6">
    <source>
        <dbReference type="ARBA" id="ARBA00023136"/>
    </source>
</evidence>
<dbReference type="GO" id="GO:0006865">
    <property type="term" value="P:amino acid transport"/>
    <property type="evidence" value="ECO:0007669"/>
    <property type="project" value="UniProtKB-KW"/>
</dbReference>
<sequence length="190" mass="20878">MRGTVVVAVAKDSILNERLMYNLHQAKSPDPLVLISIDSSSGSPGEVTVNGGTQGPNKAVGLRELEASLPITESRNGTMYSAIFHILCSGIGFQALLLPVAFATLGWGWSILCLLLAYTWKLYSTWLLVHLHETVPGTCHSHYLRLSIAAFDERICCELLRHNRGDDLPEAYVAFGRHEFLNTTLVVLKS</sequence>
<feature type="domain" description="Amino acid transporter transmembrane" evidence="8">
    <location>
        <begin position="76"/>
        <end position="146"/>
    </location>
</feature>
<keyword evidence="2" id="KW-0813">Transport</keyword>
<evidence type="ECO:0000313" key="10">
    <source>
        <dbReference type="Proteomes" id="UP001054252"/>
    </source>
</evidence>
<dbReference type="Proteomes" id="UP001054252">
    <property type="component" value="Unassembled WGS sequence"/>
</dbReference>
<feature type="transmembrane region" description="Helical" evidence="7">
    <location>
        <begin position="82"/>
        <end position="101"/>
    </location>
</feature>
<keyword evidence="10" id="KW-1185">Reference proteome</keyword>
<dbReference type="GO" id="GO:0016020">
    <property type="term" value="C:membrane"/>
    <property type="evidence" value="ECO:0007669"/>
    <property type="project" value="UniProtKB-SubCell"/>
</dbReference>
<gene>
    <name evidence="9" type="ORF">SLEP1_g56011</name>
</gene>
<keyword evidence="5 7" id="KW-1133">Transmembrane helix</keyword>
<feature type="transmembrane region" description="Helical" evidence="7">
    <location>
        <begin position="107"/>
        <end position="123"/>
    </location>
</feature>
<evidence type="ECO:0000256" key="1">
    <source>
        <dbReference type="ARBA" id="ARBA00004370"/>
    </source>
</evidence>
<evidence type="ECO:0000256" key="3">
    <source>
        <dbReference type="ARBA" id="ARBA00022692"/>
    </source>
</evidence>